<gene>
    <name evidence="1" type="ORF">V6N11_012125</name>
</gene>
<sequence>MTRSKETMPQKLTVVTCLCKYDNDVNVILMETSGDSTCHGAVHGVKGGDGIHWNNVEYVCFFIPSLLGDSEQETSMAYCPECTLLAFNFGFKFDSEALLSRKSVLLMSVAYYRR</sequence>
<accession>A0ABR2QA50</accession>
<comment type="caution">
    <text evidence="1">The sequence shown here is derived from an EMBL/GenBank/DDBJ whole genome shotgun (WGS) entry which is preliminary data.</text>
</comment>
<protein>
    <submittedName>
        <fullName evidence="1">Uncharacterized protein</fullName>
    </submittedName>
</protein>
<evidence type="ECO:0000313" key="1">
    <source>
        <dbReference type="EMBL" id="KAK8997572.1"/>
    </source>
</evidence>
<reference evidence="1 2" key="1">
    <citation type="journal article" date="2024" name="G3 (Bethesda)">
        <title>Genome assembly of Hibiscus sabdariffa L. provides insights into metabolisms of medicinal natural products.</title>
        <authorList>
            <person name="Kim T."/>
        </authorList>
    </citation>
    <scope>NUCLEOTIDE SEQUENCE [LARGE SCALE GENOMIC DNA]</scope>
    <source>
        <strain evidence="1">TK-2024</strain>
        <tissue evidence="1">Old leaves</tissue>
    </source>
</reference>
<organism evidence="1 2">
    <name type="scientific">Hibiscus sabdariffa</name>
    <name type="common">roselle</name>
    <dbReference type="NCBI Taxonomy" id="183260"/>
    <lineage>
        <taxon>Eukaryota</taxon>
        <taxon>Viridiplantae</taxon>
        <taxon>Streptophyta</taxon>
        <taxon>Embryophyta</taxon>
        <taxon>Tracheophyta</taxon>
        <taxon>Spermatophyta</taxon>
        <taxon>Magnoliopsida</taxon>
        <taxon>eudicotyledons</taxon>
        <taxon>Gunneridae</taxon>
        <taxon>Pentapetalae</taxon>
        <taxon>rosids</taxon>
        <taxon>malvids</taxon>
        <taxon>Malvales</taxon>
        <taxon>Malvaceae</taxon>
        <taxon>Malvoideae</taxon>
        <taxon>Hibiscus</taxon>
    </lineage>
</organism>
<evidence type="ECO:0000313" key="2">
    <source>
        <dbReference type="Proteomes" id="UP001396334"/>
    </source>
</evidence>
<dbReference type="Proteomes" id="UP001396334">
    <property type="component" value="Unassembled WGS sequence"/>
</dbReference>
<dbReference type="EMBL" id="JBBPBN010000042">
    <property type="protein sequence ID" value="KAK8997572.1"/>
    <property type="molecule type" value="Genomic_DNA"/>
</dbReference>
<keyword evidence="2" id="KW-1185">Reference proteome</keyword>
<name>A0ABR2QA50_9ROSI</name>
<proteinExistence type="predicted"/>